<keyword evidence="1" id="KW-0136">Cellulose degradation</keyword>
<keyword evidence="4" id="KW-1185">Reference proteome</keyword>
<keyword evidence="1" id="KW-0624">Polysaccharide degradation</keyword>
<evidence type="ECO:0000256" key="1">
    <source>
        <dbReference type="RuleBase" id="RU361186"/>
    </source>
</evidence>
<dbReference type="EMBL" id="JABCSC020000006">
    <property type="protein sequence ID" value="NSL56995.1"/>
    <property type="molecule type" value="Genomic_DNA"/>
</dbReference>
<sequence length="393" mass="38689">MLAACGGGGGSAGSSGGASASSVSVQVSSAATSQGASSARSSAVAVSSSVAGSIASSSSAATSSKASSAATSSSVASSVASSKAASSIASSSTASSASGGLGLSNGFSAFYSDPNSQVRNWVAANPADSRTATINSAIAQQAFGKWFGEWSGDIATAVSGYAGAAQSAGKIPLLIAYNIPSRDCGSYSAGGSSGGDAYKTWISAFAGGIGSKPAIVILEPDALMQLDCLPSDADRTARLALLNYAVDQFAAKAPNAWVYIDAGHSNWKSAADTATRLINAGVARVRGFALNVSNYRADTELQTHGAAVIAQLQLQGSAAKPYVIDSSRNGNGPNGSEWCDPAGRKVGATSKVLSLGSGMEMALWLKAPGEADGCAAGAGQFSPDLAYRLATGG</sequence>
<name>A0ABX2ISN2_9RHOO</name>
<gene>
    <name evidence="3" type="ORF">HJ583_018330</name>
</gene>
<keyword evidence="1 3" id="KW-0378">Hydrolase</keyword>
<organism evidence="3 4">
    <name type="scientific">Uliginosibacterium aquaticum</name>
    <dbReference type="NCBI Taxonomy" id="2731212"/>
    <lineage>
        <taxon>Bacteria</taxon>
        <taxon>Pseudomonadati</taxon>
        <taxon>Pseudomonadota</taxon>
        <taxon>Betaproteobacteria</taxon>
        <taxon>Rhodocyclales</taxon>
        <taxon>Zoogloeaceae</taxon>
        <taxon>Uliginosibacterium</taxon>
    </lineage>
</organism>
<keyword evidence="1" id="KW-0326">Glycosidase</keyword>
<dbReference type="Proteomes" id="UP000778523">
    <property type="component" value="Unassembled WGS sequence"/>
</dbReference>
<dbReference type="Pfam" id="PF01341">
    <property type="entry name" value="Glyco_hydro_6"/>
    <property type="match status" value="1"/>
</dbReference>
<dbReference type="PRINTS" id="PR00733">
    <property type="entry name" value="GLHYDRLASE6"/>
</dbReference>
<dbReference type="PANTHER" id="PTHR34876">
    <property type="match status" value="1"/>
</dbReference>
<proteinExistence type="inferred from homology"/>
<dbReference type="GO" id="GO:0016787">
    <property type="term" value="F:hydrolase activity"/>
    <property type="evidence" value="ECO:0007669"/>
    <property type="project" value="UniProtKB-KW"/>
</dbReference>
<dbReference type="Gene3D" id="3.20.20.40">
    <property type="entry name" value="1, 4-beta cellobiohydrolase"/>
    <property type="match status" value="1"/>
</dbReference>
<evidence type="ECO:0000313" key="3">
    <source>
        <dbReference type="EMBL" id="NSL56995.1"/>
    </source>
</evidence>
<comment type="similarity">
    <text evidence="1">Belongs to the glycosyl hydrolase family 6.</text>
</comment>
<dbReference type="PANTHER" id="PTHR34876:SF4">
    <property type="entry name" value="1,4-BETA-D-GLUCAN CELLOBIOHYDROLASE C-RELATED"/>
    <property type="match status" value="1"/>
</dbReference>
<dbReference type="InterPro" id="IPR036434">
    <property type="entry name" value="Beta_cellobiohydrolase_sf"/>
</dbReference>
<dbReference type="InterPro" id="IPR016288">
    <property type="entry name" value="Beta_cellobiohydrolase"/>
</dbReference>
<feature type="region of interest" description="Disordered" evidence="2">
    <location>
        <begin position="1"/>
        <end position="20"/>
    </location>
</feature>
<feature type="compositionally biased region" description="Gly residues" evidence="2">
    <location>
        <begin position="1"/>
        <end position="16"/>
    </location>
</feature>
<dbReference type="EC" id="3.2.1.-" evidence="1"/>
<evidence type="ECO:0000313" key="4">
    <source>
        <dbReference type="Proteomes" id="UP000778523"/>
    </source>
</evidence>
<keyword evidence="1" id="KW-0119">Carbohydrate metabolism</keyword>
<evidence type="ECO:0000256" key="2">
    <source>
        <dbReference type="SAM" id="MobiDB-lite"/>
    </source>
</evidence>
<reference evidence="3 4" key="1">
    <citation type="submission" date="2020-06" db="EMBL/GenBank/DDBJ databases">
        <title>Draft genome of Uliginosibacterium sp. IMCC34675.</title>
        <authorList>
            <person name="Song J."/>
        </authorList>
    </citation>
    <scope>NUCLEOTIDE SEQUENCE [LARGE SCALE GENOMIC DNA]</scope>
    <source>
        <strain evidence="3 4">IMCC34675</strain>
    </source>
</reference>
<protein>
    <recommendedName>
        <fullName evidence="1">Glucanase</fullName>
        <ecNumber evidence="1">3.2.1.-</ecNumber>
    </recommendedName>
</protein>
<accession>A0ABX2ISN2</accession>
<dbReference type="SUPFAM" id="SSF51989">
    <property type="entry name" value="Glycosyl hydrolases family 6, cellulases"/>
    <property type="match status" value="1"/>
</dbReference>
<comment type="caution">
    <text evidence="3">The sequence shown here is derived from an EMBL/GenBank/DDBJ whole genome shotgun (WGS) entry which is preliminary data.</text>
</comment>
<dbReference type="PIRSF" id="PIRSF001100">
    <property type="entry name" value="Beta_cellobiohydrolase"/>
    <property type="match status" value="1"/>
</dbReference>